<dbReference type="EMBL" id="JBHSNP010000027">
    <property type="protein sequence ID" value="MFC5604098.1"/>
    <property type="molecule type" value="Genomic_DNA"/>
</dbReference>
<organism evidence="1 2">
    <name type="scientific">Sporosarcina koreensis</name>
    <dbReference type="NCBI Taxonomy" id="334735"/>
    <lineage>
        <taxon>Bacteria</taxon>
        <taxon>Bacillati</taxon>
        <taxon>Bacillota</taxon>
        <taxon>Bacilli</taxon>
        <taxon>Bacillales</taxon>
        <taxon>Caryophanaceae</taxon>
        <taxon>Sporosarcina</taxon>
    </lineage>
</organism>
<keyword evidence="1" id="KW-0282">Flagellum</keyword>
<accession>A0ABW0U0H2</accession>
<keyword evidence="2" id="KW-1185">Reference proteome</keyword>
<gene>
    <name evidence="1" type="primary">fliS</name>
    <name evidence="1" type="ORF">ACFPTP_12790</name>
</gene>
<comment type="caution">
    <text evidence="1">The sequence shown here is derived from an EMBL/GenBank/DDBJ whole genome shotgun (WGS) entry which is preliminary data.</text>
</comment>
<dbReference type="Proteomes" id="UP001596071">
    <property type="component" value="Unassembled WGS sequence"/>
</dbReference>
<dbReference type="SUPFAM" id="SSF101116">
    <property type="entry name" value="Flagellar export chaperone FliS"/>
    <property type="match status" value="1"/>
</dbReference>
<dbReference type="InterPro" id="IPR036584">
    <property type="entry name" value="FliS_sf"/>
</dbReference>
<evidence type="ECO:0000313" key="1">
    <source>
        <dbReference type="EMBL" id="MFC5604098.1"/>
    </source>
</evidence>
<proteinExistence type="predicted"/>
<dbReference type="InterPro" id="IPR003713">
    <property type="entry name" value="FliS"/>
</dbReference>
<sequence length="135" mass="15826">MTTVDIEKAIQIYKEASASTLSMMEYVLLLLNELQKNIELCKQAIEAGDTDERDRTLQKAQDFLFELMTTTDHEAERSDRLMTIYLHMNQCLVQTHMTKTDELLDHLKEMTVQLIASWQVAKQVTRRRNFTTDRL</sequence>
<reference evidence="2" key="1">
    <citation type="journal article" date="2019" name="Int. J. Syst. Evol. Microbiol.">
        <title>The Global Catalogue of Microorganisms (GCM) 10K type strain sequencing project: providing services to taxonomists for standard genome sequencing and annotation.</title>
        <authorList>
            <consortium name="The Broad Institute Genomics Platform"/>
            <consortium name="The Broad Institute Genome Sequencing Center for Infectious Disease"/>
            <person name="Wu L."/>
            <person name="Ma J."/>
        </authorList>
    </citation>
    <scope>NUCLEOTIDE SEQUENCE [LARGE SCALE GENOMIC DNA]</scope>
    <source>
        <strain evidence="2">KACC 11299</strain>
    </source>
</reference>
<evidence type="ECO:0000313" key="2">
    <source>
        <dbReference type="Proteomes" id="UP001596071"/>
    </source>
</evidence>
<dbReference type="Gene3D" id="1.20.120.340">
    <property type="entry name" value="Flagellar protein FliS"/>
    <property type="match status" value="1"/>
</dbReference>
<dbReference type="Pfam" id="PF02561">
    <property type="entry name" value="FliS"/>
    <property type="match status" value="1"/>
</dbReference>
<name>A0ABW0U0H2_9BACL</name>
<keyword evidence="1" id="KW-0969">Cilium</keyword>
<protein>
    <submittedName>
        <fullName evidence="1">Flagellar export chaperone FliS</fullName>
    </submittedName>
</protein>
<keyword evidence="1" id="KW-0966">Cell projection</keyword>
<dbReference type="RefSeq" id="WP_381445510.1">
    <property type="nucleotide sequence ID" value="NZ_JBHSNP010000027.1"/>
</dbReference>